<evidence type="ECO:0000256" key="3">
    <source>
        <dbReference type="ARBA" id="ARBA00022679"/>
    </source>
</evidence>
<reference evidence="6" key="1">
    <citation type="journal article" date="2020" name="Stud. Mycol.">
        <title>101 Dothideomycetes genomes: a test case for predicting lifestyles and emergence of pathogens.</title>
        <authorList>
            <person name="Haridas S."/>
            <person name="Albert R."/>
            <person name="Binder M."/>
            <person name="Bloem J."/>
            <person name="Labutti K."/>
            <person name="Salamov A."/>
            <person name="Andreopoulos B."/>
            <person name="Baker S."/>
            <person name="Barry K."/>
            <person name="Bills G."/>
            <person name="Bluhm B."/>
            <person name="Cannon C."/>
            <person name="Castanera R."/>
            <person name="Culley D."/>
            <person name="Daum C."/>
            <person name="Ezra D."/>
            <person name="Gonzalez J."/>
            <person name="Henrissat B."/>
            <person name="Kuo A."/>
            <person name="Liang C."/>
            <person name="Lipzen A."/>
            <person name="Lutzoni F."/>
            <person name="Magnuson J."/>
            <person name="Mondo S."/>
            <person name="Nolan M."/>
            <person name="Ohm R."/>
            <person name="Pangilinan J."/>
            <person name="Park H.-J."/>
            <person name="Ramirez L."/>
            <person name="Alfaro M."/>
            <person name="Sun H."/>
            <person name="Tritt A."/>
            <person name="Yoshinaga Y."/>
            <person name="Zwiers L.-H."/>
            <person name="Turgeon B."/>
            <person name="Goodwin S."/>
            <person name="Spatafora J."/>
            <person name="Crous P."/>
            <person name="Grigoriev I."/>
        </authorList>
    </citation>
    <scope>NUCLEOTIDE SEQUENCE</scope>
    <source>
        <strain evidence="6">CBS 627.86</strain>
    </source>
</reference>
<dbReference type="CDD" id="cd06532">
    <property type="entry name" value="Glyco_transf_25"/>
    <property type="match status" value="1"/>
</dbReference>
<evidence type="ECO:0000256" key="1">
    <source>
        <dbReference type="ARBA" id="ARBA00006721"/>
    </source>
</evidence>
<dbReference type="EMBL" id="ML977326">
    <property type="protein sequence ID" value="KAF2113971.1"/>
    <property type="molecule type" value="Genomic_DNA"/>
</dbReference>
<evidence type="ECO:0000256" key="4">
    <source>
        <dbReference type="SAM" id="MobiDB-lite"/>
    </source>
</evidence>
<name>A0A6A5Z6K0_9PLEO</name>
<keyword evidence="2" id="KW-0328">Glycosyltransferase</keyword>
<evidence type="ECO:0000313" key="7">
    <source>
        <dbReference type="Proteomes" id="UP000799770"/>
    </source>
</evidence>
<evidence type="ECO:0000256" key="2">
    <source>
        <dbReference type="ARBA" id="ARBA00022676"/>
    </source>
</evidence>
<dbReference type="InterPro" id="IPR002654">
    <property type="entry name" value="Glyco_trans_25"/>
</dbReference>
<dbReference type="OrthoDB" id="47375at2759"/>
<dbReference type="AlphaFoldDB" id="A0A6A5Z6K0"/>
<keyword evidence="3" id="KW-0808">Transferase</keyword>
<evidence type="ECO:0000259" key="5">
    <source>
        <dbReference type="Pfam" id="PF01755"/>
    </source>
</evidence>
<dbReference type="Pfam" id="PF01755">
    <property type="entry name" value="Glyco_transf_25"/>
    <property type="match status" value="1"/>
</dbReference>
<protein>
    <recommendedName>
        <fullName evidence="5">Glycosyl transferase family 25 domain-containing protein</fullName>
    </recommendedName>
</protein>
<evidence type="ECO:0000313" key="6">
    <source>
        <dbReference type="EMBL" id="KAF2113971.1"/>
    </source>
</evidence>
<dbReference type="PANTHER" id="PTHR10730">
    <property type="entry name" value="PROCOLLAGEN-LYSINE,2-OXOGLUTARATE 5-DIOXYGENASE/GLYCOSYLTRANSFERASE 25 FAMILY MEMBER"/>
    <property type="match status" value="1"/>
</dbReference>
<proteinExistence type="inferred from homology"/>
<organism evidence="6 7">
    <name type="scientific">Lophiotrema nucula</name>
    <dbReference type="NCBI Taxonomy" id="690887"/>
    <lineage>
        <taxon>Eukaryota</taxon>
        <taxon>Fungi</taxon>
        <taxon>Dikarya</taxon>
        <taxon>Ascomycota</taxon>
        <taxon>Pezizomycotina</taxon>
        <taxon>Dothideomycetes</taxon>
        <taxon>Pleosporomycetidae</taxon>
        <taxon>Pleosporales</taxon>
        <taxon>Lophiotremataceae</taxon>
        <taxon>Lophiotrema</taxon>
    </lineage>
</organism>
<dbReference type="PANTHER" id="PTHR10730:SF53">
    <property type="entry name" value="GLYCOSYLTRANSFERASE 25 FAMILY MEMBER"/>
    <property type="match status" value="1"/>
</dbReference>
<comment type="similarity">
    <text evidence="1">Belongs to the glycosyltransferase 25 family.</text>
</comment>
<dbReference type="InterPro" id="IPR050757">
    <property type="entry name" value="Collagen_mod_GT25"/>
</dbReference>
<feature type="domain" description="Glycosyl transferase family 25" evidence="5">
    <location>
        <begin position="26"/>
        <end position="111"/>
    </location>
</feature>
<gene>
    <name evidence="6" type="ORF">BDV96DRAFT_495107</name>
</gene>
<feature type="region of interest" description="Disordered" evidence="4">
    <location>
        <begin position="270"/>
        <end position="289"/>
    </location>
</feature>
<dbReference type="GO" id="GO:0016740">
    <property type="term" value="F:transferase activity"/>
    <property type="evidence" value="ECO:0007669"/>
    <property type="project" value="UniProtKB-KW"/>
</dbReference>
<sequence length="367" mass="41606">MYYNINLDEPADDPIRDVQNRTLGFQKIFAVSMPHRTDKRDYQALFAFVSDLDIEFIDGVNGSEVHPKALPYTWNSEQGAGTVGCWRAHLDIYRKMIQEKIQTALILEDDADWDVLIRAQMTEVARGTRYVTNATLPLHSPYGDNWDILTVGHYGVDNKPWKEQRYWITQDDPTVVAPSRRPWPRKPDLSAASLGGDHSRLVHEAWRFTATQAYAISLRGAARVLYDQALQPNARAIDMAMAQMCKREQWGSSSCIAAYPMIFGRFRAAGPMDGDSDRRAETNEADPGATVEKIGERKEAESECTVFPVSLNVDKLLAKEWVIPAQVPGKDMQESINLKEFSMPKGKPVVVRPDEYAKQKEQKEKKQ</sequence>
<accession>A0A6A5Z6K0</accession>
<dbReference type="Proteomes" id="UP000799770">
    <property type="component" value="Unassembled WGS sequence"/>
</dbReference>
<keyword evidence="7" id="KW-1185">Reference proteome</keyword>